<name>I3S266_LOTJA</name>
<dbReference type="EMBL" id="BT134563">
    <property type="protein sequence ID" value="AFK34358.1"/>
    <property type="molecule type" value="mRNA"/>
</dbReference>
<protein>
    <submittedName>
        <fullName evidence="1">Uncharacterized protein</fullName>
    </submittedName>
</protein>
<organism evidence="1">
    <name type="scientific">Lotus japonicus</name>
    <name type="common">Lotus corniculatus var. japonicus</name>
    <dbReference type="NCBI Taxonomy" id="34305"/>
    <lineage>
        <taxon>Eukaryota</taxon>
        <taxon>Viridiplantae</taxon>
        <taxon>Streptophyta</taxon>
        <taxon>Embryophyta</taxon>
        <taxon>Tracheophyta</taxon>
        <taxon>Spermatophyta</taxon>
        <taxon>Magnoliopsida</taxon>
        <taxon>eudicotyledons</taxon>
        <taxon>Gunneridae</taxon>
        <taxon>Pentapetalae</taxon>
        <taxon>rosids</taxon>
        <taxon>fabids</taxon>
        <taxon>Fabales</taxon>
        <taxon>Fabaceae</taxon>
        <taxon>Papilionoideae</taxon>
        <taxon>50 kb inversion clade</taxon>
        <taxon>NPAAA clade</taxon>
        <taxon>Hologalegina</taxon>
        <taxon>robinioid clade</taxon>
        <taxon>Loteae</taxon>
        <taxon>Lotus</taxon>
    </lineage>
</organism>
<accession>I3S266</accession>
<reference evidence="1" key="1">
    <citation type="submission" date="2012-05" db="EMBL/GenBank/DDBJ databases">
        <authorList>
            <person name="Krishnakumar V."/>
            <person name="Cheung F."/>
            <person name="Xiao Y."/>
            <person name="Chan A."/>
            <person name="Moskal W.A."/>
            <person name="Town C.D."/>
        </authorList>
    </citation>
    <scope>NUCLEOTIDE SEQUENCE</scope>
</reference>
<proteinExistence type="evidence at transcript level"/>
<sequence>MLVSLLTRDRKNWHSAWPMVWPPESTVRSRADRPLALNMEMRVERSEDGEGISVLAFLWLAVLASLRPSGTCHVGPPSRFIPSLVASARISAHETVLLQEASTLVLMVSITSKPLAEFLFGAAFFSPTKVVPMSSNKIDPSQPFTKQSWKNRRRIEAPILASFLIVWTIALRTMV</sequence>
<evidence type="ECO:0000313" key="1">
    <source>
        <dbReference type="EMBL" id="AFK34358.1"/>
    </source>
</evidence>
<dbReference type="AlphaFoldDB" id="I3S266"/>